<accession>A0A8J6JE71</accession>
<name>A0A8J6JE71_9FIRM</name>
<organism evidence="1 2">
    <name type="scientific">Lawsonibacter hominis</name>
    <dbReference type="NCBI Taxonomy" id="2763053"/>
    <lineage>
        <taxon>Bacteria</taxon>
        <taxon>Bacillati</taxon>
        <taxon>Bacillota</taxon>
        <taxon>Clostridia</taxon>
        <taxon>Eubacteriales</taxon>
        <taxon>Oscillospiraceae</taxon>
        <taxon>Lawsonibacter</taxon>
    </lineage>
</organism>
<proteinExistence type="predicted"/>
<evidence type="ECO:0000313" key="1">
    <source>
        <dbReference type="EMBL" id="MBC5733019.1"/>
    </source>
</evidence>
<protein>
    <submittedName>
        <fullName evidence="1">Uncharacterized protein</fullName>
    </submittedName>
</protein>
<dbReference type="RefSeq" id="WP_186906914.1">
    <property type="nucleotide sequence ID" value="NZ_JACOPP010000004.1"/>
</dbReference>
<reference evidence="1" key="1">
    <citation type="submission" date="2020-08" db="EMBL/GenBank/DDBJ databases">
        <title>Genome public.</title>
        <authorList>
            <person name="Liu C."/>
            <person name="Sun Q."/>
        </authorList>
    </citation>
    <scope>NUCLEOTIDE SEQUENCE</scope>
    <source>
        <strain evidence="1">NSJ-51</strain>
    </source>
</reference>
<evidence type="ECO:0000313" key="2">
    <source>
        <dbReference type="Proteomes" id="UP000661435"/>
    </source>
</evidence>
<dbReference type="EMBL" id="JACOPP010000004">
    <property type="protein sequence ID" value="MBC5733019.1"/>
    <property type="molecule type" value="Genomic_DNA"/>
</dbReference>
<keyword evidence="2" id="KW-1185">Reference proteome</keyword>
<comment type="caution">
    <text evidence="1">The sequence shown here is derived from an EMBL/GenBank/DDBJ whole genome shotgun (WGS) entry which is preliminary data.</text>
</comment>
<dbReference type="AlphaFoldDB" id="A0A8J6JE71"/>
<gene>
    <name evidence="1" type="ORF">H8S57_04665</name>
</gene>
<sequence length="111" mass="12162">MVKRNDQRALERARAQAAAQAIIAQGRRLQPEQAAAPALEEEPMNRYRNPLQERPAGPVFLPPYPCGSDAQTQACLERILETLVCQNQLLVDLLGAVNSLTAATLSVRDRG</sequence>
<dbReference type="Proteomes" id="UP000661435">
    <property type="component" value="Unassembled WGS sequence"/>
</dbReference>